<keyword evidence="2" id="KW-1185">Reference proteome</keyword>
<evidence type="ECO:0000313" key="2">
    <source>
        <dbReference type="Proteomes" id="UP001244297"/>
    </source>
</evidence>
<proteinExistence type="predicted"/>
<dbReference type="Proteomes" id="UP001244297">
    <property type="component" value="Unassembled WGS sequence"/>
</dbReference>
<accession>A0ABT8AK93</accession>
<sequence>MYNPFFSSMMLAVEAQRVVELRLVRLAWGGKEGLAEAQSMVTEKVHAAGEAMTTLMLGGSPETVIARYREHVAANTKRLSATKLVAP</sequence>
<reference evidence="2" key="1">
    <citation type="journal article" date="2019" name="Int. J. Syst. Evol. Microbiol.">
        <title>The Global Catalogue of Microorganisms (GCM) 10K type strain sequencing project: providing services to taxonomists for standard genome sequencing and annotation.</title>
        <authorList>
            <consortium name="The Broad Institute Genomics Platform"/>
            <consortium name="The Broad Institute Genome Sequencing Center for Infectious Disease"/>
            <person name="Wu L."/>
            <person name="Ma J."/>
        </authorList>
    </citation>
    <scope>NUCLEOTIDE SEQUENCE [LARGE SCALE GENOMIC DNA]</scope>
    <source>
        <strain evidence="2">CECT 7806</strain>
    </source>
</reference>
<gene>
    <name evidence="1" type="ORF">QWZ18_06370</name>
</gene>
<evidence type="ECO:0000313" key="1">
    <source>
        <dbReference type="EMBL" id="MDN3570246.1"/>
    </source>
</evidence>
<comment type="caution">
    <text evidence="1">The sequence shown here is derived from an EMBL/GenBank/DDBJ whole genome shotgun (WGS) entry which is preliminary data.</text>
</comment>
<organism evidence="1 2">
    <name type="scientific">Methylobacterium longum</name>
    <dbReference type="NCBI Taxonomy" id="767694"/>
    <lineage>
        <taxon>Bacteria</taxon>
        <taxon>Pseudomonadati</taxon>
        <taxon>Pseudomonadota</taxon>
        <taxon>Alphaproteobacteria</taxon>
        <taxon>Hyphomicrobiales</taxon>
        <taxon>Methylobacteriaceae</taxon>
        <taxon>Methylobacterium</taxon>
    </lineage>
</organism>
<dbReference type="EMBL" id="JAUFPT010000016">
    <property type="protein sequence ID" value="MDN3570246.1"/>
    <property type="molecule type" value="Genomic_DNA"/>
</dbReference>
<protein>
    <submittedName>
        <fullName evidence="1">Uncharacterized protein</fullName>
    </submittedName>
</protein>
<name>A0ABT8AK93_9HYPH</name>
<dbReference type="RefSeq" id="WP_238293887.1">
    <property type="nucleotide sequence ID" value="NZ_BPQS01000083.1"/>
</dbReference>